<evidence type="ECO:0000256" key="2">
    <source>
        <dbReference type="SAM" id="Phobius"/>
    </source>
</evidence>
<dbReference type="AlphaFoldDB" id="A0AAN6ULE6"/>
<keyword evidence="4" id="KW-1185">Reference proteome</keyword>
<dbReference type="Proteomes" id="UP001304895">
    <property type="component" value="Unassembled WGS sequence"/>
</dbReference>
<feature type="compositionally biased region" description="Low complexity" evidence="1">
    <location>
        <begin position="247"/>
        <end position="261"/>
    </location>
</feature>
<name>A0AAN6ULE6_9PEZI</name>
<reference evidence="3" key="2">
    <citation type="submission" date="2023-05" db="EMBL/GenBank/DDBJ databases">
        <authorList>
            <consortium name="Lawrence Berkeley National Laboratory"/>
            <person name="Steindorff A."/>
            <person name="Hensen N."/>
            <person name="Bonometti L."/>
            <person name="Westerberg I."/>
            <person name="Brannstrom I.O."/>
            <person name="Guillou S."/>
            <person name="Cros-Aarteil S."/>
            <person name="Calhoun S."/>
            <person name="Haridas S."/>
            <person name="Kuo A."/>
            <person name="Mondo S."/>
            <person name="Pangilinan J."/>
            <person name="Riley R."/>
            <person name="Labutti K."/>
            <person name="Andreopoulos B."/>
            <person name="Lipzen A."/>
            <person name="Chen C."/>
            <person name="Yanf M."/>
            <person name="Daum C."/>
            <person name="Ng V."/>
            <person name="Clum A."/>
            <person name="Ohm R."/>
            <person name="Martin F."/>
            <person name="Silar P."/>
            <person name="Natvig D."/>
            <person name="Lalanne C."/>
            <person name="Gautier V."/>
            <person name="Ament-Velasquez S.L."/>
            <person name="Kruys A."/>
            <person name="Hutchinson M.I."/>
            <person name="Powell A.J."/>
            <person name="Barry K."/>
            <person name="Miller A.N."/>
            <person name="Grigoriev I.V."/>
            <person name="Debuchy R."/>
            <person name="Gladieux P."/>
            <person name="Thoren M.H."/>
            <person name="Johannesson H."/>
        </authorList>
    </citation>
    <scope>NUCLEOTIDE SEQUENCE</scope>
    <source>
        <strain evidence="3">CBS 123565</strain>
    </source>
</reference>
<protein>
    <submittedName>
        <fullName evidence="3">Uncharacterized protein</fullName>
    </submittedName>
</protein>
<proteinExistence type="predicted"/>
<comment type="caution">
    <text evidence="3">The sequence shown here is derived from an EMBL/GenBank/DDBJ whole genome shotgun (WGS) entry which is preliminary data.</text>
</comment>
<accession>A0AAN6ULE6</accession>
<sequence length="582" mass="63876">MADDSAHTPTDIITYIGVPLAVLGVLPILYNTAATLAAQSRIKRMLRHSELTALTRSDVVNRVIEVELPRYAVRPWDRFADRAEYWSLSRHPSSIPGGSWTTFNWRTNVIGLNTQRVEYADQLRQPQVEVAFDELVCYLLDLGAVPDPHGWRLLRSTGLWTPVGCALMMSPDGSEAALTIAPLDGSDGHLSLKVSWSGPWTTRDYSQLPPYWVRLPPPPSPPIQQADGEDSEACKPPSADDDPAPPHCSSSSSLAKPSLDSTHTHTHTHTLSTAHHPITCQISASGITTALSQPAHLPTPSTLALDPLRINHLLIPATPSPRPSAGAWFAAAATAYGTTSQTILWNYKIPDAVLGFARKETVPCGVLVLLDMADEAATPEWATRPAGGGGSNHGGAVDVEVYARRIRDQRAAMEAEARMAPEQRAVAVRERVRRENEMRRQDLRDMQKLLAQRKETRTMEALQSPKWDTKLVAEHTLAWLKRTAAVGAETGAREVVGTLLHRMVLDGQFASTLCRMLDLWKAWAEIGGMRKSDLAALQEDKTTFSYATLLVAIIKDTSAAAEGTLSMDLQECMRLWRTIRLG</sequence>
<gene>
    <name evidence="3" type="ORF">BT67DRAFT_285382</name>
</gene>
<evidence type="ECO:0000256" key="1">
    <source>
        <dbReference type="SAM" id="MobiDB-lite"/>
    </source>
</evidence>
<evidence type="ECO:0000313" key="3">
    <source>
        <dbReference type="EMBL" id="KAK4134909.1"/>
    </source>
</evidence>
<keyword evidence="2" id="KW-0472">Membrane</keyword>
<dbReference type="EMBL" id="MU853407">
    <property type="protein sequence ID" value="KAK4134909.1"/>
    <property type="molecule type" value="Genomic_DNA"/>
</dbReference>
<keyword evidence="2" id="KW-0812">Transmembrane</keyword>
<feature type="transmembrane region" description="Helical" evidence="2">
    <location>
        <begin position="12"/>
        <end position="38"/>
    </location>
</feature>
<keyword evidence="2" id="KW-1133">Transmembrane helix</keyword>
<feature type="region of interest" description="Disordered" evidence="1">
    <location>
        <begin position="211"/>
        <end position="272"/>
    </location>
</feature>
<reference evidence="3" key="1">
    <citation type="journal article" date="2023" name="Mol. Phylogenet. Evol.">
        <title>Genome-scale phylogeny and comparative genomics of the fungal order Sordariales.</title>
        <authorList>
            <person name="Hensen N."/>
            <person name="Bonometti L."/>
            <person name="Westerberg I."/>
            <person name="Brannstrom I.O."/>
            <person name="Guillou S."/>
            <person name="Cros-Aarteil S."/>
            <person name="Calhoun S."/>
            <person name="Haridas S."/>
            <person name="Kuo A."/>
            <person name="Mondo S."/>
            <person name="Pangilinan J."/>
            <person name="Riley R."/>
            <person name="LaButti K."/>
            <person name="Andreopoulos B."/>
            <person name="Lipzen A."/>
            <person name="Chen C."/>
            <person name="Yan M."/>
            <person name="Daum C."/>
            <person name="Ng V."/>
            <person name="Clum A."/>
            <person name="Steindorff A."/>
            <person name="Ohm R.A."/>
            <person name="Martin F."/>
            <person name="Silar P."/>
            <person name="Natvig D.O."/>
            <person name="Lalanne C."/>
            <person name="Gautier V."/>
            <person name="Ament-Velasquez S.L."/>
            <person name="Kruys A."/>
            <person name="Hutchinson M.I."/>
            <person name="Powell A.J."/>
            <person name="Barry K."/>
            <person name="Miller A.N."/>
            <person name="Grigoriev I.V."/>
            <person name="Debuchy R."/>
            <person name="Gladieux P."/>
            <person name="Hiltunen Thoren M."/>
            <person name="Johannesson H."/>
        </authorList>
    </citation>
    <scope>NUCLEOTIDE SEQUENCE</scope>
    <source>
        <strain evidence="3">CBS 123565</strain>
    </source>
</reference>
<organism evidence="3 4">
    <name type="scientific">Trichocladium antarcticum</name>
    <dbReference type="NCBI Taxonomy" id="1450529"/>
    <lineage>
        <taxon>Eukaryota</taxon>
        <taxon>Fungi</taxon>
        <taxon>Dikarya</taxon>
        <taxon>Ascomycota</taxon>
        <taxon>Pezizomycotina</taxon>
        <taxon>Sordariomycetes</taxon>
        <taxon>Sordariomycetidae</taxon>
        <taxon>Sordariales</taxon>
        <taxon>Chaetomiaceae</taxon>
        <taxon>Trichocladium</taxon>
    </lineage>
</organism>
<evidence type="ECO:0000313" key="4">
    <source>
        <dbReference type="Proteomes" id="UP001304895"/>
    </source>
</evidence>